<protein>
    <submittedName>
        <fullName evidence="2">Type V CRISPR-associated protein Cas4</fullName>
    </submittedName>
</protein>
<dbReference type="InterPro" id="IPR027616">
    <property type="entry name" value="Cas4_PREFRAN"/>
</dbReference>
<dbReference type="AlphaFoldDB" id="A0A3L7ZTM5"/>
<dbReference type="OrthoDB" id="9781776at2"/>
<dbReference type="Proteomes" id="UP000278164">
    <property type="component" value="Unassembled WGS sequence"/>
</dbReference>
<sequence>MTDYISISTLNDFIFCPYSIYLHNVYMESDETMYHATPQIRGRASHETVDKKTASNRADDLLSLPVYSEEYGLMGKIDVYKRKERRLIERKYQLKQIFQGQIYQLWAQMLCLHEMGYKVETLAFYEISTNKMIPVAMPSNEDLLQFKRFIERFRSYNPISTSFTINPNKCRHCIYCNLCDKTLQDNVYQ</sequence>
<dbReference type="InterPro" id="IPR011604">
    <property type="entry name" value="PDDEXK-like_dom_sf"/>
</dbReference>
<evidence type="ECO:0000313" key="2">
    <source>
        <dbReference type="EMBL" id="RLT75234.1"/>
    </source>
</evidence>
<dbReference type="NCBIfam" id="TIGR04328">
    <property type="entry name" value="cas4_PREFRAN"/>
    <property type="match status" value="1"/>
</dbReference>
<evidence type="ECO:0000259" key="1">
    <source>
        <dbReference type="Pfam" id="PF01930"/>
    </source>
</evidence>
<name>A0A3L7ZTM5_PARDI</name>
<organism evidence="2 3">
    <name type="scientific">Parabacteroides distasonis</name>
    <dbReference type="NCBI Taxonomy" id="823"/>
    <lineage>
        <taxon>Bacteria</taxon>
        <taxon>Pseudomonadati</taxon>
        <taxon>Bacteroidota</taxon>
        <taxon>Bacteroidia</taxon>
        <taxon>Bacteroidales</taxon>
        <taxon>Tannerellaceae</taxon>
        <taxon>Parabacteroides</taxon>
    </lineage>
</organism>
<feature type="domain" description="DUF83" evidence="1">
    <location>
        <begin position="7"/>
        <end position="179"/>
    </location>
</feature>
<evidence type="ECO:0000313" key="3">
    <source>
        <dbReference type="Proteomes" id="UP000278164"/>
    </source>
</evidence>
<accession>A0A3L7ZTM5</accession>
<dbReference type="Pfam" id="PF01930">
    <property type="entry name" value="Cas_Cas4"/>
    <property type="match status" value="1"/>
</dbReference>
<reference evidence="2 3" key="1">
    <citation type="submission" date="2018-09" db="EMBL/GenBank/DDBJ databases">
        <title>Murine metabolic-syndrome-specific gut microbial biobank.</title>
        <authorList>
            <person name="Liu C."/>
        </authorList>
    </citation>
    <scope>NUCLEOTIDE SEQUENCE [LARGE SCALE GENOMIC DNA]</scope>
    <source>
        <strain evidence="2 3">8-P5</strain>
    </source>
</reference>
<dbReference type="EMBL" id="RAYI01000001">
    <property type="protein sequence ID" value="RLT75234.1"/>
    <property type="molecule type" value="Genomic_DNA"/>
</dbReference>
<comment type="caution">
    <text evidence="2">The sequence shown here is derived from an EMBL/GenBank/DDBJ whole genome shotgun (WGS) entry which is preliminary data.</text>
</comment>
<dbReference type="Gene3D" id="3.90.320.10">
    <property type="match status" value="1"/>
</dbReference>
<dbReference type="InterPro" id="IPR022765">
    <property type="entry name" value="Dna2/Cas4_DUF83"/>
</dbReference>
<proteinExistence type="predicted"/>
<gene>
    <name evidence="2" type="primary">cas4</name>
    <name evidence="2" type="ORF">D7V78_01580</name>
</gene>
<dbReference type="RefSeq" id="WP_121734701.1">
    <property type="nucleotide sequence ID" value="NZ_QXXG01000001.1"/>
</dbReference>